<keyword evidence="6 13" id="KW-0479">Metal-binding</keyword>
<comment type="cofactor">
    <cofactor evidence="13">
        <name>Mg(2+)</name>
        <dbReference type="ChEBI" id="CHEBI:18420"/>
    </cofactor>
    <text evidence="13">Binds 2 magnesium ions per tetramer.</text>
</comment>
<feature type="domain" description="Aminoacyl-transfer RNA synthetases class-II family profile" evidence="14">
    <location>
        <begin position="109"/>
        <end position="312"/>
    </location>
</feature>
<evidence type="ECO:0000256" key="10">
    <source>
        <dbReference type="ARBA" id="ARBA00022917"/>
    </source>
</evidence>
<dbReference type="GO" id="GO:0016874">
    <property type="term" value="F:ligase activity"/>
    <property type="evidence" value="ECO:0007669"/>
    <property type="project" value="UniProtKB-KW"/>
</dbReference>
<evidence type="ECO:0000256" key="7">
    <source>
        <dbReference type="ARBA" id="ARBA00022741"/>
    </source>
</evidence>
<evidence type="ECO:0000256" key="8">
    <source>
        <dbReference type="ARBA" id="ARBA00022840"/>
    </source>
</evidence>
<keyword evidence="5 13" id="KW-0436">Ligase</keyword>
<evidence type="ECO:0000256" key="2">
    <source>
        <dbReference type="ARBA" id="ARBA00010207"/>
    </source>
</evidence>
<dbReference type="Pfam" id="PF01409">
    <property type="entry name" value="tRNA-synt_2d"/>
    <property type="match status" value="1"/>
</dbReference>
<comment type="similarity">
    <text evidence="2 13">Belongs to the class-II aminoacyl-tRNA synthetase family. Phe-tRNA synthetase alpha subunit type 1 subfamily.</text>
</comment>
<name>A0ABN6L2G2_9PROT</name>
<dbReference type="EMBL" id="AP025225">
    <property type="protein sequence ID" value="BDB95904.1"/>
    <property type="molecule type" value="Genomic_DNA"/>
</dbReference>
<sequence>MKFDLGSIMYILENASSLEDLEKARLSMFGKDGSITEAINSLRFLSGKDKAEQGKELNKVKTAVLDAIAQKKRTLEEEALNRALLSETIDMTAPYKQSNEGREHPITHVIEEVTEIFSSFGFSVQDGPEIETSFYNFDALCVPHHHPSRSDQDTFYFDSGALLRTQTSSVQIRSMQKLGVPLRIIAPGRVYRPDYDNTHSPMFHQIEGLAVGYGVTMAHLKWCLEEFCRRFFDRTMKLRFRASFFPFTEPSMEVDVPCRRVSGKIEVGMEGDWLELLGCGMVHPDVFKNCGIQDDKITGFAFGMGVERLAMVKYGIGDLRDFFCNDQRFLKYYGFSISDKAH</sequence>
<dbReference type="Gene3D" id="3.30.930.10">
    <property type="entry name" value="Bira Bifunctional Protein, Domain 2"/>
    <property type="match status" value="1"/>
</dbReference>
<dbReference type="Proteomes" id="UP001320209">
    <property type="component" value="Chromosome"/>
</dbReference>
<gene>
    <name evidence="13 15" type="primary">pheS</name>
    <name evidence="15" type="ORF">HYD_0370</name>
</gene>
<evidence type="ECO:0000256" key="11">
    <source>
        <dbReference type="ARBA" id="ARBA00023146"/>
    </source>
</evidence>
<keyword evidence="11 13" id="KW-0030">Aminoacyl-tRNA synthetase</keyword>
<dbReference type="SUPFAM" id="SSF55681">
    <property type="entry name" value="Class II aaRS and biotin synthetases"/>
    <property type="match status" value="1"/>
</dbReference>
<evidence type="ECO:0000256" key="3">
    <source>
        <dbReference type="ARBA" id="ARBA00011209"/>
    </source>
</evidence>
<keyword evidence="8 13" id="KW-0067">ATP-binding</keyword>
<dbReference type="PANTHER" id="PTHR11538:SF41">
    <property type="entry name" value="PHENYLALANINE--TRNA LIGASE, MITOCHONDRIAL"/>
    <property type="match status" value="1"/>
</dbReference>
<feature type="binding site" evidence="13">
    <location>
        <position position="249"/>
    </location>
    <ligand>
        <name>Mg(2+)</name>
        <dbReference type="ChEBI" id="CHEBI:18420"/>
        <note>shared with beta subunit</note>
    </ligand>
</feature>
<keyword evidence="9 13" id="KW-0460">Magnesium</keyword>
<proteinExistence type="inferred from homology"/>
<reference evidence="15" key="1">
    <citation type="submission" date="2021-10" db="EMBL/GenBank/DDBJ databases">
        <title>Genome Sequence of The Candidatus Hydrogeosomobacter endosymbioticus, an Intracellular Bacterial Symbiont of the Anaerobic Ciliate GW7.</title>
        <authorList>
            <person name="Shiohama Y."/>
            <person name="Shinzato N."/>
        </authorList>
    </citation>
    <scope>NUCLEOTIDE SEQUENCE [LARGE SCALE GENOMIC DNA]</scope>
    <source>
        <strain evidence="15">200920</strain>
    </source>
</reference>
<evidence type="ECO:0000256" key="5">
    <source>
        <dbReference type="ARBA" id="ARBA00022598"/>
    </source>
</evidence>
<evidence type="ECO:0000259" key="14">
    <source>
        <dbReference type="PROSITE" id="PS50862"/>
    </source>
</evidence>
<keyword evidence="16" id="KW-1185">Reference proteome</keyword>
<evidence type="ECO:0000313" key="15">
    <source>
        <dbReference type="EMBL" id="BDB95904.1"/>
    </source>
</evidence>
<dbReference type="SUPFAM" id="SSF46589">
    <property type="entry name" value="tRNA-binding arm"/>
    <property type="match status" value="1"/>
</dbReference>
<dbReference type="InterPro" id="IPR010978">
    <property type="entry name" value="tRNA-bd_arm"/>
</dbReference>
<evidence type="ECO:0000256" key="13">
    <source>
        <dbReference type="HAMAP-Rule" id="MF_00281"/>
    </source>
</evidence>
<keyword evidence="10 13" id="KW-0648">Protein biosynthesis</keyword>
<dbReference type="InterPro" id="IPR006195">
    <property type="entry name" value="aa-tRNA-synth_II"/>
</dbReference>
<dbReference type="CDD" id="cd00496">
    <property type="entry name" value="PheRS_alpha_core"/>
    <property type="match status" value="1"/>
</dbReference>
<comment type="catalytic activity">
    <reaction evidence="12 13">
        <text>tRNA(Phe) + L-phenylalanine + ATP = L-phenylalanyl-tRNA(Phe) + AMP + diphosphate + H(+)</text>
        <dbReference type="Rhea" id="RHEA:19413"/>
        <dbReference type="Rhea" id="RHEA-COMP:9668"/>
        <dbReference type="Rhea" id="RHEA-COMP:9699"/>
        <dbReference type="ChEBI" id="CHEBI:15378"/>
        <dbReference type="ChEBI" id="CHEBI:30616"/>
        <dbReference type="ChEBI" id="CHEBI:33019"/>
        <dbReference type="ChEBI" id="CHEBI:58095"/>
        <dbReference type="ChEBI" id="CHEBI:78442"/>
        <dbReference type="ChEBI" id="CHEBI:78531"/>
        <dbReference type="ChEBI" id="CHEBI:456215"/>
        <dbReference type="EC" id="6.1.1.20"/>
    </reaction>
</comment>
<dbReference type="Pfam" id="PF02912">
    <property type="entry name" value="Phe_tRNA-synt_N"/>
    <property type="match status" value="1"/>
</dbReference>
<dbReference type="InterPro" id="IPR004529">
    <property type="entry name" value="Phe-tRNA-synth_IIc_asu"/>
</dbReference>
<evidence type="ECO:0000256" key="1">
    <source>
        <dbReference type="ARBA" id="ARBA00004496"/>
    </source>
</evidence>
<dbReference type="InterPro" id="IPR004188">
    <property type="entry name" value="Phe-tRNA_ligase_II_N"/>
</dbReference>
<comment type="subunit">
    <text evidence="3 13">Tetramer of two alpha and two beta subunits.</text>
</comment>
<dbReference type="HAMAP" id="MF_00281">
    <property type="entry name" value="Phe_tRNA_synth_alpha1"/>
    <property type="match status" value="1"/>
</dbReference>
<protein>
    <recommendedName>
        <fullName evidence="13">Phenylalanine--tRNA ligase alpha subunit</fullName>
        <ecNumber evidence="13">6.1.1.20</ecNumber>
    </recommendedName>
    <alternativeName>
        <fullName evidence="13">Phenylalanyl-tRNA synthetase alpha subunit</fullName>
        <shortName evidence="13">PheRS</shortName>
    </alternativeName>
</protein>
<keyword evidence="7 13" id="KW-0547">Nucleotide-binding</keyword>
<dbReference type="InterPro" id="IPR002319">
    <property type="entry name" value="Phenylalanyl-tRNA_Synthase"/>
</dbReference>
<organism evidence="15 16">
    <name type="scientific">Candidatus Hydrogenosomobacter endosymbioticus</name>
    <dbReference type="NCBI Taxonomy" id="2558174"/>
    <lineage>
        <taxon>Bacteria</taxon>
        <taxon>Pseudomonadati</taxon>
        <taxon>Pseudomonadota</taxon>
        <taxon>Alphaproteobacteria</taxon>
        <taxon>Holosporales</taxon>
        <taxon>Holosporaceae</taxon>
        <taxon>Candidatus Hydrogenosomobacter</taxon>
    </lineage>
</organism>
<dbReference type="InterPro" id="IPR022911">
    <property type="entry name" value="Phe_tRNA_ligase_alpha1_bac"/>
</dbReference>
<dbReference type="InterPro" id="IPR045864">
    <property type="entry name" value="aa-tRNA-synth_II/BPL/LPL"/>
</dbReference>
<evidence type="ECO:0000256" key="6">
    <source>
        <dbReference type="ARBA" id="ARBA00022723"/>
    </source>
</evidence>
<evidence type="ECO:0000256" key="4">
    <source>
        <dbReference type="ARBA" id="ARBA00022490"/>
    </source>
</evidence>
<dbReference type="PROSITE" id="PS50862">
    <property type="entry name" value="AA_TRNA_LIGASE_II"/>
    <property type="match status" value="1"/>
</dbReference>
<evidence type="ECO:0000256" key="12">
    <source>
        <dbReference type="ARBA" id="ARBA00049255"/>
    </source>
</evidence>
<dbReference type="NCBIfam" id="TIGR00468">
    <property type="entry name" value="pheS"/>
    <property type="match status" value="1"/>
</dbReference>
<keyword evidence="4 13" id="KW-0963">Cytoplasm</keyword>
<comment type="subcellular location">
    <subcellularLocation>
        <location evidence="1 13">Cytoplasm</location>
    </subcellularLocation>
</comment>
<evidence type="ECO:0000313" key="16">
    <source>
        <dbReference type="Proteomes" id="UP001320209"/>
    </source>
</evidence>
<dbReference type="EC" id="6.1.1.20" evidence="13"/>
<dbReference type="RefSeq" id="WP_236865134.1">
    <property type="nucleotide sequence ID" value="NZ_AP025225.1"/>
</dbReference>
<accession>A0ABN6L2G2</accession>
<evidence type="ECO:0000256" key="9">
    <source>
        <dbReference type="ARBA" id="ARBA00022842"/>
    </source>
</evidence>
<dbReference type="PANTHER" id="PTHR11538">
    <property type="entry name" value="PHENYLALANYL-TRNA SYNTHETASE"/>
    <property type="match status" value="1"/>
</dbReference>